<dbReference type="AlphaFoldDB" id="A0A1H0N4Q0"/>
<gene>
    <name evidence="1" type="ORF">SAMN05192530_11727</name>
</gene>
<dbReference type="Proteomes" id="UP000198793">
    <property type="component" value="Unassembled WGS sequence"/>
</dbReference>
<sequence length="199" mass="20284">MPLLALPLIPAALAALGEAALFVGSAAAVGIAGGYAIREMRKANEEADTQATTRTATVTCARCAQNPCAHLACGVPGSAYRGGAHGCMTGTPETVGDGLDSHHMPANSKSPLATPVGPAVQMRPEDHAQTASFRGRANGGTYAPQRALLARGQVYAAFLLDVADVKRIAAAQGDPTRYNAGLAQASAYATCLKKNGIIK</sequence>
<keyword evidence="2" id="KW-1185">Reference proteome</keyword>
<evidence type="ECO:0000313" key="2">
    <source>
        <dbReference type="Proteomes" id="UP000198793"/>
    </source>
</evidence>
<name>A0A1H0N4Q0_9HYPH</name>
<dbReference type="RefSeq" id="WP_090677112.1">
    <property type="nucleotide sequence ID" value="NZ_FNIT01000017.1"/>
</dbReference>
<proteinExistence type="predicted"/>
<reference evidence="1 2" key="1">
    <citation type="submission" date="2016-10" db="EMBL/GenBank/DDBJ databases">
        <authorList>
            <person name="de Groot N.N."/>
        </authorList>
    </citation>
    <scope>NUCLEOTIDE SEQUENCE [LARGE SCALE GENOMIC DNA]</scope>
    <source>
        <strain evidence="2">L7-484,KACC 16230,DSM 25025</strain>
    </source>
</reference>
<accession>A0A1H0N4Q0</accession>
<dbReference type="OrthoDB" id="8396339at2"/>
<organism evidence="1 2">
    <name type="scientific">Aureimonas jatrophae</name>
    <dbReference type="NCBI Taxonomy" id="1166073"/>
    <lineage>
        <taxon>Bacteria</taxon>
        <taxon>Pseudomonadati</taxon>
        <taxon>Pseudomonadota</taxon>
        <taxon>Alphaproteobacteria</taxon>
        <taxon>Hyphomicrobiales</taxon>
        <taxon>Aurantimonadaceae</taxon>
        <taxon>Aureimonas</taxon>
    </lineage>
</organism>
<evidence type="ECO:0000313" key="1">
    <source>
        <dbReference type="EMBL" id="SDO87602.1"/>
    </source>
</evidence>
<dbReference type="EMBL" id="FNIT01000017">
    <property type="protein sequence ID" value="SDO87602.1"/>
    <property type="molecule type" value="Genomic_DNA"/>
</dbReference>
<protein>
    <submittedName>
        <fullName evidence="1">Uncharacterized protein</fullName>
    </submittedName>
</protein>
<dbReference type="STRING" id="1166073.SAMN05192530_11727"/>